<dbReference type="InterPro" id="IPR048366">
    <property type="entry name" value="TNP-like_GBD"/>
</dbReference>
<keyword evidence="3" id="KW-0862">Zinc</keyword>
<gene>
    <name evidence="8" type="ORF">ACAOBT_LOCUS1006</name>
</gene>
<dbReference type="EMBL" id="CAKOFQ010006660">
    <property type="protein sequence ID" value="CAH1955274.1"/>
    <property type="molecule type" value="Genomic_DNA"/>
</dbReference>
<reference evidence="8" key="1">
    <citation type="submission" date="2022-03" db="EMBL/GenBank/DDBJ databases">
        <authorList>
            <person name="Sayadi A."/>
        </authorList>
    </citation>
    <scope>NUCLEOTIDE SEQUENCE</scope>
</reference>
<dbReference type="InterPro" id="IPR026516">
    <property type="entry name" value="THAP1/10"/>
</dbReference>
<keyword evidence="1" id="KW-0479">Metal-binding</keyword>
<dbReference type="Gene3D" id="6.20.210.20">
    <property type="entry name" value="THAP domain"/>
    <property type="match status" value="1"/>
</dbReference>
<dbReference type="SMART" id="SM00692">
    <property type="entry name" value="DM3"/>
    <property type="match status" value="1"/>
</dbReference>
<evidence type="ECO:0000313" key="8">
    <source>
        <dbReference type="EMBL" id="CAH1955274.1"/>
    </source>
</evidence>
<dbReference type="Pfam" id="PF21787">
    <property type="entry name" value="TNP-like_RNaseH_N"/>
    <property type="match status" value="1"/>
</dbReference>
<dbReference type="InterPro" id="IPR048367">
    <property type="entry name" value="TNP-like_RNaseH_C"/>
</dbReference>
<evidence type="ECO:0000256" key="3">
    <source>
        <dbReference type="ARBA" id="ARBA00022833"/>
    </source>
</evidence>
<protein>
    <recommendedName>
        <fullName evidence="7">THAP-type domain-containing protein</fullName>
    </recommendedName>
</protein>
<dbReference type="OrthoDB" id="6627680at2759"/>
<keyword evidence="4 5" id="KW-0238">DNA-binding</keyword>
<evidence type="ECO:0000256" key="2">
    <source>
        <dbReference type="ARBA" id="ARBA00022771"/>
    </source>
</evidence>
<organism evidence="8 9">
    <name type="scientific">Acanthoscelides obtectus</name>
    <name type="common">Bean weevil</name>
    <name type="synonym">Bruchus obtectus</name>
    <dbReference type="NCBI Taxonomy" id="200917"/>
    <lineage>
        <taxon>Eukaryota</taxon>
        <taxon>Metazoa</taxon>
        <taxon>Ecdysozoa</taxon>
        <taxon>Arthropoda</taxon>
        <taxon>Hexapoda</taxon>
        <taxon>Insecta</taxon>
        <taxon>Pterygota</taxon>
        <taxon>Neoptera</taxon>
        <taxon>Endopterygota</taxon>
        <taxon>Coleoptera</taxon>
        <taxon>Polyphaga</taxon>
        <taxon>Cucujiformia</taxon>
        <taxon>Chrysomeloidea</taxon>
        <taxon>Chrysomelidae</taxon>
        <taxon>Bruchinae</taxon>
        <taxon>Bruchini</taxon>
        <taxon>Acanthoscelides</taxon>
    </lineage>
</organism>
<sequence>MRCAVVGCNSDNQSKRNPCKNIKFHSFPQDPNLSKKWLHLTKRKDKVNIKSARVCSKHFCESAYKINLKHTLLGYTPKSYRALKDDAIPTENLPKPLSSPGRSTSVAVEKQKSAYEKRQRTQLIRDITKDRIQTNEKNEGLDNLKHKLLLVTRENENLKSQIMGVKKVFSENQIKKLENHKRITWSVSEISNAISMYAAGPRAYRLSLKRGFPYPAVSTLKQWLRKIKLDPGILKNAIKITEFVDMTENDRVCTIVFDEMKVRTEYLYDQTKDCIMKPYDYVQVVLIRGIFKSWMQPVFYNFDCKMTSDILMGIIKFVEESGFHVVAMVSDLGANRGLHNELNVSNTKPYFTNPSNNEKIFVMADIPQLLKLIRNNFVAHGFLINNKPIKKEIVEQTINATSGSDLKITIDQLNVTGPQRQRVKYAAKLFSHTMSSAISRCGTLGILTAENWVECAEFFKLVNDWFDVFNISIPETDFHTLNKGYGLALEEQNTILNKMTEAITELKVIGSRISLPFQKGILLSNSALKMLLEDLKRRFSIQYLLTRRLNQDVIENFFGVIRAKGGLHGHPSPLEFKYRIRSYILGRNKGAYSEYCIVNLDDTPDISLTASLTNKLNAPEVSADYNEEVLVEEIDKLKYDGLDYLASFVCQKLQDESLKSSSNETYSWIDHLSESGLSKPSTAFMNQIRKLDKVFTTFNGDRIVTEKQNFLGKLLLKSSNIDCPERAKKLFFRSKMFFRIKELNNSLKNRKWKWRKIVA</sequence>
<dbReference type="InterPro" id="IPR048365">
    <property type="entry name" value="TNP-like_RNaseH_N"/>
</dbReference>
<name>A0A9P0JIL2_ACAOB</name>
<evidence type="ECO:0000259" key="7">
    <source>
        <dbReference type="PROSITE" id="PS50950"/>
    </source>
</evidence>
<dbReference type="GO" id="GO:0043565">
    <property type="term" value="F:sequence-specific DNA binding"/>
    <property type="evidence" value="ECO:0007669"/>
    <property type="project" value="InterPro"/>
</dbReference>
<dbReference type="SMART" id="SM00980">
    <property type="entry name" value="THAP"/>
    <property type="match status" value="1"/>
</dbReference>
<evidence type="ECO:0000256" key="1">
    <source>
        <dbReference type="ARBA" id="ARBA00022723"/>
    </source>
</evidence>
<feature type="domain" description="THAP-type" evidence="7">
    <location>
        <begin position="1"/>
        <end position="92"/>
    </location>
</feature>
<dbReference type="PANTHER" id="PTHR46600">
    <property type="entry name" value="THAP DOMAIN-CONTAINING"/>
    <property type="match status" value="1"/>
</dbReference>
<dbReference type="Proteomes" id="UP001152888">
    <property type="component" value="Unassembled WGS sequence"/>
</dbReference>
<dbReference type="InterPro" id="IPR038441">
    <property type="entry name" value="THAP_Znf_sf"/>
</dbReference>
<keyword evidence="9" id="KW-1185">Reference proteome</keyword>
<dbReference type="Pfam" id="PF21788">
    <property type="entry name" value="TNP-like_GBD"/>
    <property type="match status" value="1"/>
</dbReference>
<dbReference type="GO" id="GO:0008270">
    <property type="term" value="F:zinc ion binding"/>
    <property type="evidence" value="ECO:0007669"/>
    <property type="project" value="UniProtKB-KW"/>
</dbReference>
<dbReference type="InterPro" id="IPR006612">
    <property type="entry name" value="THAP_Znf"/>
</dbReference>
<comment type="caution">
    <text evidence="8">The sequence shown here is derived from an EMBL/GenBank/DDBJ whole genome shotgun (WGS) entry which is preliminary data.</text>
</comment>
<evidence type="ECO:0000256" key="6">
    <source>
        <dbReference type="SAM" id="MobiDB-lite"/>
    </source>
</evidence>
<dbReference type="Pfam" id="PF21789">
    <property type="entry name" value="TNP-like_RNaseH_C"/>
    <property type="match status" value="1"/>
</dbReference>
<dbReference type="Pfam" id="PF05485">
    <property type="entry name" value="THAP"/>
    <property type="match status" value="1"/>
</dbReference>
<dbReference type="PROSITE" id="PS50950">
    <property type="entry name" value="ZF_THAP"/>
    <property type="match status" value="1"/>
</dbReference>
<evidence type="ECO:0000313" key="9">
    <source>
        <dbReference type="Proteomes" id="UP001152888"/>
    </source>
</evidence>
<dbReference type="SUPFAM" id="SSF57716">
    <property type="entry name" value="Glucocorticoid receptor-like (DNA-binding domain)"/>
    <property type="match status" value="1"/>
</dbReference>
<accession>A0A9P0JIL2</accession>
<keyword evidence="2 5" id="KW-0863">Zinc-finger</keyword>
<evidence type="ECO:0000256" key="4">
    <source>
        <dbReference type="ARBA" id="ARBA00023125"/>
    </source>
</evidence>
<feature type="region of interest" description="Disordered" evidence="6">
    <location>
        <begin position="87"/>
        <end position="112"/>
    </location>
</feature>
<dbReference type="PANTHER" id="PTHR46600:SF11">
    <property type="entry name" value="THAP DOMAIN-CONTAINING PROTEIN 10"/>
    <property type="match status" value="1"/>
</dbReference>
<proteinExistence type="predicted"/>
<dbReference type="AlphaFoldDB" id="A0A9P0JIL2"/>
<evidence type="ECO:0000256" key="5">
    <source>
        <dbReference type="PROSITE-ProRule" id="PRU00309"/>
    </source>
</evidence>